<evidence type="ECO:0000259" key="1">
    <source>
        <dbReference type="Pfam" id="PF12697"/>
    </source>
</evidence>
<dbReference type="Pfam" id="PF12697">
    <property type="entry name" value="Abhydrolase_6"/>
    <property type="match status" value="1"/>
</dbReference>
<dbReference type="RefSeq" id="WP_168109134.1">
    <property type="nucleotide sequence ID" value="NZ_VTOX01000008.1"/>
</dbReference>
<dbReference type="InterPro" id="IPR029058">
    <property type="entry name" value="AB_hydrolase_fold"/>
</dbReference>
<dbReference type="PANTHER" id="PTHR43194">
    <property type="entry name" value="HYDROLASE ALPHA/BETA FOLD FAMILY"/>
    <property type="match status" value="1"/>
</dbReference>
<feature type="domain" description="AB hydrolase-1" evidence="1">
    <location>
        <begin position="5"/>
        <end position="242"/>
    </location>
</feature>
<accession>A0A7X6DIX3</accession>
<dbReference type="InterPro" id="IPR050228">
    <property type="entry name" value="Carboxylesterase_BioH"/>
</dbReference>
<name>A0A7X6DIX3_9BURK</name>
<keyword evidence="2" id="KW-0378">Hydrolase</keyword>
<dbReference type="Proteomes" id="UP000521868">
    <property type="component" value="Unassembled WGS sequence"/>
</dbReference>
<keyword evidence="3" id="KW-1185">Reference proteome</keyword>
<dbReference type="GO" id="GO:0016787">
    <property type="term" value="F:hydrolase activity"/>
    <property type="evidence" value="ECO:0007669"/>
    <property type="project" value="UniProtKB-KW"/>
</dbReference>
<evidence type="ECO:0000313" key="3">
    <source>
        <dbReference type="Proteomes" id="UP000521868"/>
    </source>
</evidence>
<dbReference type="PANTHER" id="PTHR43194:SF5">
    <property type="entry name" value="PIMELOYL-[ACYL-CARRIER PROTEIN] METHYL ESTER ESTERASE"/>
    <property type="match status" value="1"/>
</dbReference>
<comment type="caution">
    <text evidence="2">The sequence shown here is derived from an EMBL/GenBank/DDBJ whole genome shotgun (WGS) entry which is preliminary data.</text>
</comment>
<organism evidence="2 3">
    <name type="scientific">Ramlibacter lithotrophicus</name>
    <dbReference type="NCBI Taxonomy" id="2606681"/>
    <lineage>
        <taxon>Bacteria</taxon>
        <taxon>Pseudomonadati</taxon>
        <taxon>Pseudomonadota</taxon>
        <taxon>Betaproteobacteria</taxon>
        <taxon>Burkholderiales</taxon>
        <taxon>Comamonadaceae</taxon>
        <taxon>Ramlibacter</taxon>
    </lineage>
</organism>
<dbReference type="Gene3D" id="3.40.50.1820">
    <property type="entry name" value="alpha/beta hydrolase"/>
    <property type="match status" value="1"/>
</dbReference>
<dbReference type="InterPro" id="IPR000073">
    <property type="entry name" value="AB_hydrolase_1"/>
</dbReference>
<sequence>MTTWVLLRGWAREARHWEEFPQVLAAALPPGNRVLALDLPGNGARNGEPSPASAAAMVGALRADLQRHTPGGPYGVVALSLGGMVAWQWACERPQELAACVLINTSVGARSPFWRRLRPAAYLPLLGLLRPGLGPLEREHAILALTSNHRAADAALAERWAAYARERPVTVADAVRQLVAAARYRAPPAAPRVPILLLAARADRLVSAQCSRSMGQHWQLPVRTHESAGHDLPLDAPQWVAAEVARWWGAAGVGC</sequence>
<dbReference type="PRINTS" id="PR00111">
    <property type="entry name" value="ABHYDROLASE"/>
</dbReference>
<reference evidence="2 3" key="1">
    <citation type="journal article" date="2020" name="Nature">
        <title>Bacterial chemolithoautotrophy via manganese oxidation.</title>
        <authorList>
            <person name="Yu H."/>
            <person name="Leadbetter J.R."/>
        </authorList>
    </citation>
    <scope>NUCLEOTIDE SEQUENCE [LARGE SCALE GENOMIC DNA]</scope>
    <source>
        <strain evidence="2 3">RBP-1</strain>
    </source>
</reference>
<dbReference type="AlphaFoldDB" id="A0A7X6DIX3"/>
<protein>
    <submittedName>
        <fullName evidence="2">Alpha/beta hydrolase</fullName>
    </submittedName>
</protein>
<gene>
    <name evidence="2" type="ORF">RAMLITH_19475</name>
</gene>
<dbReference type="SUPFAM" id="SSF53474">
    <property type="entry name" value="alpha/beta-Hydrolases"/>
    <property type="match status" value="1"/>
</dbReference>
<proteinExistence type="predicted"/>
<evidence type="ECO:0000313" key="2">
    <source>
        <dbReference type="EMBL" id="NKE68008.1"/>
    </source>
</evidence>
<dbReference type="EMBL" id="VTOX01000008">
    <property type="protein sequence ID" value="NKE68008.1"/>
    <property type="molecule type" value="Genomic_DNA"/>
</dbReference>